<dbReference type="Gene3D" id="1.10.533.10">
    <property type="entry name" value="Death Domain, Fas"/>
    <property type="match status" value="1"/>
</dbReference>
<dbReference type="Proteomes" id="UP001217089">
    <property type="component" value="Unassembled WGS sequence"/>
</dbReference>
<evidence type="ECO:0008006" key="3">
    <source>
        <dbReference type="Google" id="ProtNLM"/>
    </source>
</evidence>
<organism evidence="1 2">
    <name type="scientific">Tegillarca granosa</name>
    <name type="common">Malaysian cockle</name>
    <name type="synonym">Anadara granosa</name>
    <dbReference type="NCBI Taxonomy" id="220873"/>
    <lineage>
        <taxon>Eukaryota</taxon>
        <taxon>Metazoa</taxon>
        <taxon>Spiralia</taxon>
        <taxon>Lophotrochozoa</taxon>
        <taxon>Mollusca</taxon>
        <taxon>Bivalvia</taxon>
        <taxon>Autobranchia</taxon>
        <taxon>Pteriomorphia</taxon>
        <taxon>Arcoida</taxon>
        <taxon>Arcoidea</taxon>
        <taxon>Arcidae</taxon>
        <taxon>Tegillarca</taxon>
    </lineage>
</organism>
<gene>
    <name evidence="1" type="ORF">KUTeg_010450</name>
</gene>
<evidence type="ECO:0000313" key="2">
    <source>
        <dbReference type="Proteomes" id="UP001217089"/>
    </source>
</evidence>
<accession>A0ABQ9FB47</accession>
<dbReference type="InterPro" id="IPR011029">
    <property type="entry name" value="DEATH-like_dom_sf"/>
</dbReference>
<dbReference type="EMBL" id="JARBDR010000440">
    <property type="protein sequence ID" value="KAJ8313077.1"/>
    <property type="molecule type" value="Genomic_DNA"/>
</dbReference>
<reference evidence="1 2" key="1">
    <citation type="submission" date="2022-12" db="EMBL/GenBank/DDBJ databases">
        <title>Chromosome-level genome of Tegillarca granosa.</title>
        <authorList>
            <person name="Kim J."/>
        </authorList>
    </citation>
    <scope>NUCLEOTIDE SEQUENCE [LARGE SCALE GENOMIC DNA]</scope>
    <source>
        <strain evidence="1">Teg-2019</strain>
        <tissue evidence="1">Adductor muscle</tissue>
    </source>
</reference>
<proteinExistence type="predicted"/>
<protein>
    <recommendedName>
        <fullName evidence="3">CARD domain-containing protein</fullName>
    </recommendedName>
</protein>
<sequence>MDQFRNTGLVGSRHISLASKRRDQERIIYEPTSTGKVAKLLRILESKPSYDAFLHALEVDGYPFIKEELQKRERELLDERRQLDVQPEERRYIRHQTDPMLSILEVTPSK</sequence>
<dbReference type="SUPFAM" id="SSF47986">
    <property type="entry name" value="DEATH domain"/>
    <property type="match status" value="1"/>
</dbReference>
<name>A0ABQ9FB47_TEGGR</name>
<evidence type="ECO:0000313" key="1">
    <source>
        <dbReference type="EMBL" id="KAJ8313077.1"/>
    </source>
</evidence>
<comment type="caution">
    <text evidence="1">The sequence shown here is derived from an EMBL/GenBank/DDBJ whole genome shotgun (WGS) entry which is preliminary data.</text>
</comment>
<keyword evidence="2" id="KW-1185">Reference proteome</keyword>